<evidence type="ECO:0000256" key="6">
    <source>
        <dbReference type="SAM" id="Phobius"/>
    </source>
</evidence>
<feature type="transmembrane region" description="Helical" evidence="6">
    <location>
        <begin position="129"/>
        <end position="147"/>
    </location>
</feature>
<feature type="transmembrane region" description="Helical" evidence="6">
    <location>
        <begin position="78"/>
        <end position="100"/>
    </location>
</feature>
<reference evidence="8" key="1">
    <citation type="journal article" date="2021" name="Nat. Commun.">
        <title>Genetic determinants of endophytism in the Arabidopsis root mycobiome.</title>
        <authorList>
            <person name="Mesny F."/>
            <person name="Miyauchi S."/>
            <person name="Thiergart T."/>
            <person name="Pickel B."/>
            <person name="Atanasova L."/>
            <person name="Karlsson M."/>
            <person name="Huettel B."/>
            <person name="Barry K.W."/>
            <person name="Haridas S."/>
            <person name="Chen C."/>
            <person name="Bauer D."/>
            <person name="Andreopoulos W."/>
            <person name="Pangilinan J."/>
            <person name="LaButti K."/>
            <person name="Riley R."/>
            <person name="Lipzen A."/>
            <person name="Clum A."/>
            <person name="Drula E."/>
            <person name="Henrissat B."/>
            <person name="Kohler A."/>
            <person name="Grigoriev I.V."/>
            <person name="Martin F.M."/>
            <person name="Hacquard S."/>
        </authorList>
    </citation>
    <scope>NUCLEOTIDE SEQUENCE</scope>
    <source>
        <strain evidence="8">MPI-CAGE-CH-0235</strain>
    </source>
</reference>
<comment type="similarity">
    <text evidence="5">Belongs to the SAT4 family.</text>
</comment>
<dbReference type="Proteomes" id="UP000813444">
    <property type="component" value="Unassembled WGS sequence"/>
</dbReference>
<name>A0A8K0SL15_9HYPO</name>
<feature type="transmembrane region" description="Helical" evidence="6">
    <location>
        <begin position="44"/>
        <end position="66"/>
    </location>
</feature>
<evidence type="ECO:0000259" key="7">
    <source>
        <dbReference type="Pfam" id="PF20684"/>
    </source>
</evidence>
<dbReference type="Pfam" id="PF20684">
    <property type="entry name" value="Fung_rhodopsin"/>
    <property type="match status" value="1"/>
</dbReference>
<evidence type="ECO:0000256" key="1">
    <source>
        <dbReference type="ARBA" id="ARBA00004141"/>
    </source>
</evidence>
<dbReference type="PANTHER" id="PTHR33048">
    <property type="entry name" value="PTH11-LIKE INTEGRAL MEMBRANE PROTEIN (AFU_ORTHOLOGUE AFUA_5G11245)"/>
    <property type="match status" value="1"/>
</dbReference>
<gene>
    <name evidence="8" type="ORF">B0I35DRAFT_437814</name>
</gene>
<protein>
    <recommendedName>
        <fullName evidence="7">Rhodopsin domain-containing protein</fullName>
    </recommendedName>
</protein>
<keyword evidence="4 6" id="KW-0472">Membrane</keyword>
<dbReference type="GO" id="GO:0016020">
    <property type="term" value="C:membrane"/>
    <property type="evidence" value="ECO:0007669"/>
    <property type="project" value="UniProtKB-SubCell"/>
</dbReference>
<dbReference type="PANTHER" id="PTHR33048:SF47">
    <property type="entry name" value="INTEGRAL MEMBRANE PROTEIN-RELATED"/>
    <property type="match status" value="1"/>
</dbReference>
<evidence type="ECO:0000313" key="9">
    <source>
        <dbReference type="Proteomes" id="UP000813444"/>
    </source>
</evidence>
<feature type="transmembrane region" description="Helical" evidence="6">
    <location>
        <begin position="190"/>
        <end position="206"/>
    </location>
</feature>
<proteinExistence type="inferred from homology"/>
<keyword evidence="3 6" id="KW-1133">Transmembrane helix</keyword>
<evidence type="ECO:0000256" key="2">
    <source>
        <dbReference type="ARBA" id="ARBA00022692"/>
    </source>
</evidence>
<keyword evidence="2 6" id="KW-0812">Transmembrane</keyword>
<comment type="subcellular location">
    <subcellularLocation>
        <location evidence="1">Membrane</location>
        <topology evidence="1">Multi-pass membrane protein</topology>
    </subcellularLocation>
</comment>
<dbReference type="InterPro" id="IPR049326">
    <property type="entry name" value="Rhodopsin_dom_fungi"/>
</dbReference>
<dbReference type="InterPro" id="IPR052337">
    <property type="entry name" value="SAT4-like"/>
</dbReference>
<evidence type="ECO:0000256" key="4">
    <source>
        <dbReference type="ARBA" id="ARBA00023136"/>
    </source>
</evidence>
<dbReference type="OrthoDB" id="5342292at2759"/>
<feature type="domain" description="Rhodopsin" evidence="7">
    <location>
        <begin position="53"/>
        <end position="195"/>
    </location>
</feature>
<dbReference type="EMBL" id="JAGPNK010000011">
    <property type="protein sequence ID" value="KAH7311267.1"/>
    <property type="molecule type" value="Genomic_DNA"/>
</dbReference>
<evidence type="ECO:0000256" key="5">
    <source>
        <dbReference type="ARBA" id="ARBA00038359"/>
    </source>
</evidence>
<accession>A0A8K0SL15</accession>
<comment type="caution">
    <text evidence="8">The sequence shown here is derived from an EMBL/GenBank/DDBJ whole genome shotgun (WGS) entry which is preliminary data.</text>
</comment>
<organism evidence="8 9">
    <name type="scientific">Stachybotrys elegans</name>
    <dbReference type="NCBI Taxonomy" id="80388"/>
    <lineage>
        <taxon>Eukaryota</taxon>
        <taxon>Fungi</taxon>
        <taxon>Dikarya</taxon>
        <taxon>Ascomycota</taxon>
        <taxon>Pezizomycotina</taxon>
        <taxon>Sordariomycetes</taxon>
        <taxon>Hypocreomycetidae</taxon>
        <taxon>Hypocreales</taxon>
        <taxon>Stachybotryaceae</taxon>
        <taxon>Stachybotrys</taxon>
    </lineage>
</organism>
<sequence>MKIVLAYLVGKRCETNYSGRTSCCAAYLGQTRVLLRRPFCTRNIVGAFLLQAGAFFAKASILLLYLELFDVRKAQRNASWTGLVACFMLYGSGISVAIYYETPRAGESWADTLDGRAVIPLTWWQAQSAMTIALDLYILVVPIPVISKLHLSSRKRLQISAVFSLALLGIGAAIASFVQRIQITSSTDQKWISAILYICSLWNSLLPSSSVRPRHFQASHDLILEISIS</sequence>
<keyword evidence="9" id="KW-1185">Reference proteome</keyword>
<evidence type="ECO:0000256" key="3">
    <source>
        <dbReference type="ARBA" id="ARBA00022989"/>
    </source>
</evidence>
<dbReference type="AlphaFoldDB" id="A0A8K0SL15"/>
<evidence type="ECO:0000313" key="8">
    <source>
        <dbReference type="EMBL" id="KAH7311267.1"/>
    </source>
</evidence>
<feature type="transmembrane region" description="Helical" evidence="6">
    <location>
        <begin position="159"/>
        <end position="178"/>
    </location>
</feature>